<dbReference type="NCBIfam" id="TIGR02095">
    <property type="entry name" value="glgA"/>
    <property type="match status" value="1"/>
</dbReference>
<sequence>MNIVYLTSEAVPFAKTGGLADVCGTLPAKIAALGHQAVVIMPAFASIRNCGVPIESTDISFAIPMSDKQLVGARLLKAVLPDSEVPVWLIDQPKYFDRLGLYGSADGDYPDNAQRFAFFCRAAMQAITRMGWTVDIVHCNDWQSGLVPALMNNARKREDGLRQFPWVRHAKSVITVHNLAYQGVFPKEEYRWTGEDWIHFNANQYEYYDQVNYLKTALITADMISTVSPKYAEEICTPHHGCGLDQVLLARKGRVSGIINGIDTDVWSPAKDPHLAENYDRSNWQSGKAANKHALQKHFGLAVDPNLPMIGLVGRLAEQKGWDLILPVLEQHLVEDRPIQWVVLGSGGVHFEEALQTLADRYPDRFGLHVGFSDTLAHRIEAGSDLFVMPSHYEPCGLNQLYSLRYGTIPVVTPTGGLANTVIDCTTENLENQSATGFLLKSPSAAGLDEAIGKALQLRYHDWEKWKQIVETAMSQDWSWRKSACQYVELYERTLALR</sequence>
<proteinExistence type="inferred from homology"/>
<feature type="domain" description="Glycosyl transferase family 1" evidence="9">
    <location>
        <begin position="299"/>
        <end position="464"/>
    </location>
</feature>
<dbReference type="InterPro" id="IPR001296">
    <property type="entry name" value="Glyco_trans_1"/>
</dbReference>
<comment type="similarity">
    <text evidence="4 8">Belongs to the glycosyltransferase 1 family. Bacterial/plant glycogen synthase subfamily.</text>
</comment>
<dbReference type="CDD" id="cd03791">
    <property type="entry name" value="GT5_Glycogen_synthase_DULL1-like"/>
    <property type="match status" value="1"/>
</dbReference>
<keyword evidence="5 8" id="KW-0328">Glycosyltransferase</keyword>
<dbReference type="PANTHER" id="PTHR45825:SF11">
    <property type="entry name" value="ALPHA AMYLASE DOMAIN-CONTAINING PROTEIN"/>
    <property type="match status" value="1"/>
</dbReference>
<evidence type="ECO:0000256" key="6">
    <source>
        <dbReference type="ARBA" id="ARBA00022679"/>
    </source>
</evidence>
<evidence type="ECO:0000313" key="12">
    <source>
        <dbReference type="Proteomes" id="UP000319817"/>
    </source>
</evidence>
<accession>A0A517NNF0</accession>
<keyword evidence="12" id="KW-1185">Reference proteome</keyword>
<comment type="function">
    <text evidence="2 8">Synthesizes alpha-1,4-glucan chains using ADP-glucose.</text>
</comment>
<dbReference type="Proteomes" id="UP000319817">
    <property type="component" value="Chromosome"/>
</dbReference>
<organism evidence="11 12">
    <name type="scientific">Stieleria marina</name>
    <dbReference type="NCBI Taxonomy" id="1930275"/>
    <lineage>
        <taxon>Bacteria</taxon>
        <taxon>Pseudomonadati</taxon>
        <taxon>Planctomycetota</taxon>
        <taxon>Planctomycetia</taxon>
        <taxon>Pirellulales</taxon>
        <taxon>Pirellulaceae</taxon>
        <taxon>Stieleria</taxon>
    </lineage>
</organism>
<dbReference type="PANTHER" id="PTHR45825">
    <property type="entry name" value="GRANULE-BOUND STARCH SYNTHASE 1, CHLOROPLASTIC/AMYLOPLASTIC"/>
    <property type="match status" value="1"/>
</dbReference>
<reference evidence="11 12" key="1">
    <citation type="submission" date="2019-02" db="EMBL/GenBank/DDBJ databases">
        <title>Deep-cultivation of Planctomycetes and their phenomic and genomic characterization uncovers novel biology.</title>
        <authorList>
            <person name="Wiegand S."/>
            <person name="Jogler M."/>
            <person name="Boedeker C."/>
            <person name="Pinto D."/>
            <person name="Vollmers J."/>
            <person name="Rivas-Marin E."/>
            <person name="Kohn T."/>
            <person name="Peeters S.H."/>
            <person name="Heuer A."/>
            <person name="Rast P."/>
            <person name="Oberbeckmann S."/>
            <person name="Bunk B."/>
            <person name="Jeske O."/>
            <person name="Meyerdierks A."/>
            <person name="Storesund J.E."/>
            <person name="Kallscheuer N."/>
            <person name="Luecker S."/>
            <person name="Lage O.M."/>
            <person name="Pohl T."/>
            <person name="Merkel B.J."/>
            <person name="Hornburger P."/>
            <person name="Mueller R.-W."/>
            <person name="Bruemmer F."/>
            <person name="Labrenz M."/>
            <person name="Spormann A.M."/>
            <person name="Op den Camp H."/>
            <person name="Overmann J."/>
            <person name="Amann R."/>
            <person name="Jetten M.S.M."/>
            <person name="Mascher T."/>
            <person name="Medema M.H."/>
            <person name="Devos D.P."/>
            <person name="Kaster A.-K."/>
            <person name="Ovreas L."/>
            <person name="Rohde M."/>
            <person name="Galperin M.Y."/>
            <person name="Jogler C."/>
        </authorList>
    </citation>
    <scope>NUCLEOTIDE SEQUENCE [LARGE SCALE GENOMIC DNA]</scope>
    <source>
        <strain evidence="11 12">K23_9</strain>
    </source>
</reference>
<dbReference type="InterPro" id="IPR013534">
    <property type="entry name" value="Starch_synth_cat_dom"/>
</dbReference>
<keyword evidence="7 8" id="KW-0320">Glycogen biosynthesis</keyword>
<dbReference type="RefSeq" id="WP_145416151.1">
    <property type="nucleotide sequence ID" value="NZ_CP036526.1"/>
</dbReference>
<gene>
    <name evidence="11" type="primary">glgA_2</name>
    <name evidence="8" type="synonym">glgA</name>
    <name evidence="11" type="ORF">K239x_05800</name>
</gene>
<dbReference type="OrthoDB" id="9808590at2"/>
<keyword evidence="6 8" id="KW-0808">Transferase</keyword>
<dbReference type="SUPFAM" id="SSF53756">
    <property type="entry name" value="UDP-Glycosyltransferase/glycogen phosphorylase"/>
    <property type="match status" value="1"/>
</dbReference>
<evidence type="ECO:0000256" key="5">
    <source>
        <dbReference type="ARBA" id="ARBA00022676"/>
    </source>
</evidence>
<comment type="catalytic activity">
    <reaction evidence="1 8">
        <text>[(1-&gt;4)-alpha-D-glucosyl](n) + ADP-alpha-D-glucose = [(1-&gt;4)-alpha-D-glucosyl](n+1) + ADP + H(+)</text>
        <dbReference type="Rhea" id="RHEA:18189"/>
        <dbReference type="Rhea" id="RHEA-COMP:9584"/>
        <dbReference type="Rhea" id="RHEA-COMP:9587"/>
        <dbReference type="ChEBI" id="CHEBI:15378"/>
        <dbReference type="ChEBI" id="CHEBI:15444"/>
        <dbReference type="ChEBI" id="CHEBI:57498"/>
        <dbReference type="ChEBI" id="CHEBI:456216"/>
        <dbReference type="EC" id="2.4.1.21"/>
    </reaction>
</comment>
<evidence type="ECO:0000256" key="2">
    <source>
        <dbReference type="ARBA" id="ARBA00002764"/>
    </source>
</evidence>
<evidence type="ECO:0000256" key="4">
    <source>
        <dbReference type="ARBA" id="ARBA00010281"/>
    </source>
</evidence>
<dbReference type="HAMAP" id="MF_00484">
    <property type="entry name" value="Glycogen_synth"/>
    <property type="match status" value="1"/>
</dbReference>
<protein>
    <recommendedName>
        <fullName evidence="8">Glycogen synthase</fullName>
        <ecNumber evidence="8">2.4.1.21</ecNumber>
    </recommendedName>
    <alternativeName>
        <fullName evidence="8">Starch [bacterial glycogen] synthase</fullName>
    </alternativeName>
</protein>
<evidence type="ECO:0000256" key="3">
    <source>
        <dbReference type="ARBA" id="ARBA00004964"/>
    </source>
</evidence>
<dbReference type="NCBIfam" id="NF001899">
    <property type="entry name" value="PRK00654.1-2"/>
    <property type="match status" value="1"/>
</dbReference>
<dbReference type="Pfam" id="PF00534">
    <property type="entry name" value="Glycos_transf_1"/>
    <property type="match status" value="1"/>
</dbReference>
<dbReference type="Gene3D" id="3.40.50.2000">
    <property type="entry name" value="Glycogen Phosphorylase B"/>
    <property type="match status" value="2"/>
</dbReference>
<feature type="domain" description="Starch synthase catalytic" evidence="10">
    <location>
        <begin position="2"/>
        <end position="248"/>
    </location>
</feature>
<comment type="pathway">
    <text evidence="3 8">Glycan biosynthesis; glycogen biosynthesis.</text>
</comment>
<evidence type="ECO:0000259" key="10">
    <source>
        <dbReference type="Pfam" id="PF08323"/>
    </source>
</evidence>
<evidence type="ECO:0000259" key="9">
    <source>
        <dbReference type="Pfam" id="PF00534"/>
    </source>
</evidence>
<dbReference type="GO" id="GO:0004373">
    <property type="term" value="F:alpha-1,4-glucan glucosyltransferase (UDP-glucose donor) activity"/>
    <property type="evidence" value="ECO:0007669"/>
    <property type="project" value="InterPro"/>
</dbReference>
<dbReference type="AlphaFoldDB" id="A0A517NNF0"/>
<feature type="binding site" evidence="8">
    <location>
        <position position="15"/>
    </location>
    <ligand>
        <name>ADP-alpha-D-glucose</name>
        <dbReference type="ChEBI" id="CHEBI:57498"/>
    </ligand>
</feature>
<evidence type="ECO:0000256" key="1">
    <source>
        <dbReference type="ARBA" id="ARBA00001478"/>
    </source>
</evidence>
<dbReference type="Pfam" id="PF08323">
    <property type="entry name" value="Glyco_transf_5"/>
    <property type="match status" value="1"/>
</dbReference>
<dbReference type="GO" id="GO:0005978">
    <property type="term" value="P:glycogen biosynthetic process"/>
    <property type="evidence" value="ECO:0007669"/>
    <property type="project" value="UniProtKB-UniRule"/>
</dbReference>
<name>A0A517NNF0_9BACT</name>
<evidence type="ECO:0000256" key="7">
    <source>
        <dbReference type="ARBA" id="ARBA00023056"/>
    </source>
</evidence>
<dbReference type="GO" id="GO:0009011">
    <property type="term" value="F:alpha-1,4-glucan glucosyltransferase (ADP-glucose donor) activity"/>
    <property type="evidence" value="ECO:0007669"/>
    <property type="project" value="UniProtKB-UniRule"/>
</dbReference>
<evidence type="ECO:0000256" key="8">
    <source>
        <dbReference type="HAMAP-Rule" id="MF_00484"/>
    </source>
</evidence>
<dbReference type="EMBL" id="CP036526">
    <property type="protein sequence ID" value="QDT08640.1"/>
    <property type="molecule type" value="Genomic_DNA"/>
</dbReference>
<dbReference type="InterPro" id="IPR011835">
    <property type="entry name" value="GS/SS"/>
</dbReference>
<evidence type="ECO:0000313" key="11">
    <source>
        <dbReference type="EMBL" id="QDT08640.1"/>
    </source>
</evidence>
<dbReference type="UniPathway" id="UPA00164"/>
<dbReference type="EC" id="2.4.1.21" evidence="8"/>